<dbReference type="InterPro" id="IPR006015">
    <property type="entry name" value="Universal_stress_UspA"/>
</dbReference>
<dbReference type="GO" id="GO:0005524">
    <property type="term" value="F:ATP binding"/>
    <property type="evidence" value="ECO:0007669"/>
    <property type="project" value="UniProtKB-KW"/>
</dbReference>
<keyword evidence="3" id="KW-0067">ATP-binding</keyword>
<sequence length="281" mass="31135">MRINNVPIVFPTTAIDKGFALLPNVASFASSIGRPLRIIHVLSQRYRSYAERQMASALEALPSGNGLVYELLKIEKKQRRAILDEIATTTGGILAMLPTRHNFINRLLAMMSDYEKFMIEGPLPLLALPRNGALPTSIGRILFPLDLSPRSDDSLEQAADFAKSVGAELHLLHVFGDDRLLPSEMDMKARMAARSPRELYQIDKDHIQDLAERARTHDVNVIAATAEGRAHAAILNYCNAEKIDLVIMATHGPRTSEDIWKGTTTARVIQHANIPVIAIRC</sequence>
<dbReference type="Proteomes" id="UP000000263">
    <property type="component" value="Chromosome"/>
</dbReference>
<evidence type="ECO:0000259" key="4">
    <source>
        <dbReference type="Pfam" id="PF00582"/>
    </source>
</evidence>
<dbReference type="OrthoDB" id="9788959at2"/>
<proteinExistence type="inferred from homology"/>
<dbReference type="STRING" id="383372.Rcas_3749"/>
<comment type="similarity">
    <text evidence="1">Belongs to the universal stress protein A family.</text>
</comment>
<dbReference type="PANTHER" id="PTHR46268:SF27">
    <property type="entry name" value="UNIVERSAL STRESS PROTEIN RV2623"/>
    <property type="match status" value="1"/>
</dbReference>
<evidence type="ECO:0000256" key="3">
    <source>
        <dbReference type="ARBA" id="ARBA00022840"/>
    </source>
</evidence>
<protein>
    <submittedName>
        <fullName evidence="5">UspA domain protein</fullName>
    </submittedName>
</protein>
<dbReference type="PRINTS" id="PR01438">
    <property type="entry name" value="UNVRSLSTRESS"/>
</dbReference>
<gene>
    <name evidence="5" type="ordered locus">Rcas_3749</name>
</gene>
<name>A7NQE3_ROSCS</name>
<accession>A7NQE3</accession>
<dbReference type="RefSeq" id="WP_012122212.1">
    <property type="nucleotide sequence ID" value="NC_009767.1"/>
</dbReference>
<reference evidence="5 6" key="1">
    <citation type="submission" date="2007-08" db="EMBL/GenBank/DDBJ databases">
        <title>Complete sequence of Roseiflexus castenholzii DSM 13941.</title>
        <authorList>
            <consortium name="US DOE Joint Genome Institute"/>
            <person name="Copeland A."/>
            <person name="Lucas S."/>
            <person name="Lapidus A."/>
            <person name="Barry K."/>
            <person name="Glavina del Rio T."/>
            <person name="Dalin E."/>
            <person name="Tice H."/>
            <person name="Pitluck S."/>
            <person name="Thompson L.S."/>
            <person name="Brettin T."/>
            <person name="Bruce D."/>
            <person name="Detter J.C."/>
            <person name="Han C."/>
            <person name="Tapia R."/>
            <person name="Schmutz J."/>
            <person name="Larimer F."/>
            <person name="Land M."/>
            <person name="Hauser L."/>
            <person name="Kyrpides N."/>
            <person name="Mikhailova N."/>
            <person name="Bryant D.A."/>
            <person name="Hanada S."/>
            <person name="Tsukatani Y."/>
            <person name="Richardson P."/>
        </authorList>
    </citation>
    <scope>NUCLEOTIDE SEQUENCE [LARGE SCALE GENOMIC DNA]</scope>
    <source>
        <strain evidence="6">DSM 13941 / HLO8</strain>
    </source>
</reference>
<dbReference type="SUPFAM" id="SSF52402">
    <property type="entry name" value="Adenine nucleotide alpha hydrolases-like"/>
    <property type="match status" value="1"/>
</dbReference>
<dbReference type="KEGG" id="rca:Rcas_3749"/>
<dbReference type="PANTHER" id="PTHR46268">
    <property type="entry name" value="STRESS RESPONSE PROTEIN NHAX"/>
    <property type="match status" value="1"/>
</dbReference>
<dbReference type="eggNOG" id="COG0589">
    <property type="taxonomic scope" value="Bacteria"/>
</dbReference>
<organism evidence="5 6">
    <name type="scientific">Roseiflexus castenholzii (strain DSM 13941 / HLO8)</name>
    <dbReference type="NCBI Taxonomy" id="383372"/>
    <lineage>
        <taxon>Bacteria</taxon>
        <taxon>Bacillati</taxon>
        <taxon>Chloroflexota</taxon>
        <taxon>Chloroflexia</taxon>
        <taxon>Chloroflexales</taxon>
        <taxon>Roseiflexineae</taxon>
        <taxon>Roseiflexaceae</taxon>
        <taxon>Roseiflexus</taxon>
    </lineage>
</organism>
<dbReference type="AlphaFoldDB" id="A7NQE3"/>
<evidence type="ECO:0000313" key="5">
    <source>
        <dbReference type="EMBL" id="ABU59789.1"/>
    </source>
</evidence>
<evidence type="ECO:0000256" key="1">
    <source>
        <dbReference type="ARBA" id="ARBA00008791"/>
    </source>
</evidence>
<dbReference type="HOGENOM" id="CLU_990016_0_0_0"/>
<dbReference type="Pfam" id="PF00582">
    <property type="entry name" value="Usp"/>
    <property type="match status" value="1"/>
</dbReference>
<dbReference type="CDD" id="cd00293">
    <property type="entry name" value="USP-like"/>
    <property type="match status" value="1"/>
</dbReference>
<dbReference type="EMBL" id="CP000804">
    <property type="protein sequence ID" value="ABU59789.1"/>
    <property type="molecule type" value="Genomic_DNA"/>
</dbReference>
<dbReference type="Gene3D" id="3.40.50.12370">
    <property type="match status" value="1"/>
</dbReference>
<feature type="domain" description="UspA" evidence="4">
    <location>
        <begin position="139"/>
        <end position="280"/>
    </location>
</feature>
<evidence type="ECO:0000313" key="6">
    <source>
        <dbReference type="Proteomes" id="UP000000263"/>
    </source>
</evidence>
<evidence type="ECO:0000256" key="2">
    <source>
        <dbReference type="ARBA" id="ARBA00022741"/>
    </source>
</evidence>
<keyword evidence="2" id="KW-0547">Nucleotide-binding</keyword>
<keyword evidence="6" id="KW-1185">Reference proteome</keyword>
<dbReference type="InterPro" id="IPR006016">
    <property type="entry name" value="UspA"/>
</dbReference>